<sequence>MASGSTVFVDAGVLLSADDGADPVRYQRARDWLRALWTRRLGRLSSQVLTEYYAIATQRLAPAMPQGDARAEVRRYQHWKPWQIDHQTVETAWAVEARFQVPWWSALIVAAAQHQGCRYVLTESLAHGQQIDSVQVVNPFIAGPEILDTDTPLT</sequence>
<proteinExistence type="predicted"/>
<evidence type="ECO:0000313" key="2">
    <source>
        <dbReference type="EMBL" id="MEK8031666.1"/>
    </source>
</evidence>
<protein>
    <submittedName>
        <fullName evidence="2">PIN domain-containing protein</fullName>
    </submittedName>
</protein>
<evidence type="ECO:0000313" key="3">
    <source>
        <dbReference type="Proteomes" id="UP001371218"/>
    </source>
</evidence>
<name>A0ABU9BPF8_9BURK</name>
<dbReference type="InterPro" id="IPR002716">
    <property type="entry name" value="PIN_dom"/>
</dbReference>
<comment type="caution">
    <text evidence="2">The sequence shown here is derived from an EMBL/GenBank/DDBJ whole genome shotgun (WGS) entry which is preliminary data.</text>
</comment>
<reference evidence="2 3" key="1">
    <citation type="submission" date="2024-04" db="EMBL/GenBank/DDBJ databases">
        <title>Novel species of the genus Ideonella isolated from streams.</title>
        <authorList>
            <person name="Lu H."/>
        </authorList>
    </citation>
    <scope>NUCLEOTIDE SEQUENCE [LARGE SCALE GENOMIC DNA]</scope>
    <source>
        <strain evidence="2 3">DXS29W</strain>
    </source>
</reference>
<dbReference type="SUPFAM" id="SSF88723">
    <property type="entry name" value="PIN domain-like"/>
    <property type="match status" value="1"/>
</dbReference>
<organism evidence="2 3">
    <name type="scientific">Ideonella lacteola</name>
    <dbReference type="NCBI Taxonomy" id="2984193"/>
    <lineage>
        <taxon>Bacteria</taxon>
        <taxon>Pseudomonadati</taxon>
        <taxon>Pseudomonadota</taxon>
        <taxon>Betaproteobacteria</taxon>
        <taxon>Burkholderiales</taxon>
        <taxon>Sphaerotilaceae</taxon>
        <taxon>Ideonella</taxon>
    </lineage>
</organism>
<accession>A0ABU9BPF8</accession>
<evidence type="ECO:0000259" key="1">
    <source>
        <dbReference type="Pfam" id="PF01850"/>
    </source>
</evidence>
<dbReference type="RefSeq" id="WP_341426053.1">
    <property type="nucleotide sequence ID" value="NZ_JBBUTG010000006.1"/>
</dbReference>
<keyword evidence="3" id="KW-1185">Reference proteome</keyword>
<feature type="domain" description="PIN" evidence="1">
    <location>
        <begin position="7"/>
        <end position="122"/>
    </location>
</feature>
<dbReference type="EMBL" id="JBBUTG010000006">
    <property type="protein sequence ID" value="MEK8031666.1"/>
    <property type="molecule type" value="Genomic_DNA"/>
</dbReference>
<dbReference type="InterPro" id="IPR029060">
    <property type="entry name" value="PIN-like_dom_sf"/>
</dbReference>
<dbReference type="CDD" id="cd18692">
    <property type="entry name" value="PIN_VapC-like"/>
    <property type="match status" value="1"/>
</dbReference>
<dbReference type="Pfam" id="PF01850">
    <property type="entry name" value="PIN"/>
    <property type="match status" value="1"/>
</dbReference>
<gene>
    <name evidence="2" type="ORF">AACH06_12630</name>
</gene>
<dbReference type="Proteomes" id="UP001371218">
    <property type="component" value="Unassembled WGS sequence"/>
</dbReference>